<dbReference type="Gene3D" id="1.10.510.10">
    <property type="entry name" value="Transferase(Phosphotransferase) domain 1"/>
    <property type="match status" value="1"/>
</dbReference>
<dbReference type="SUPFAM" id="SSF56112">
    <property type="entry name" value="Protein kinase-like (PK-like)"/>
    <property type="match status" value="1"/>
</dbReference>
<dbReference type="EMBL" id="BLLF01005685">
    <property type="protein sequence ID" value="GFH31510.1"/>
    <property type="molecule type" value="Genomic_DNA"/>
</dbReference>
<keyword evidence="2" id="KW-0418">Kinase</keyword>
<organism evidence="2 3">
    <name type="scientific">Haematococcus lacustris</name>
    <name type="common">Green alga</name>
    <name type="synonym">Haematococcus pluvialis</name>
    <dbReference type="NCBI Taxonomy" id="44745"/>
    <lineage>
        <taxon>Eukaryota</taxon>
        <taxon>Viridiplantae</taxon>
        <taxon>Chlorophyta</taxon>
        <taxon>core chlorophytes</taxon>
        <taxon>Chlorophyceae</taxon>
        <taxon>CS clade</taxon>
        <taxon>Chlamydomonadales</taxon>
        <taxon>Haematococcaceae</taxon>
        <taxon>Haematococcus</taxon>
    </lineage>
</organism>
<comment type="caution">
    <text evidence="2">The sequence shown here is derived from an EMBL/GenBank/DDBJ whole genome shotgun (WGS) entry which is preliminary data.</text>
</comment>
<reference evidence="2 3" key="1">
    <citation type="submission" date="2020-02" db="EMBL/GenBank/DDBJ databases">
        <title>Draft genome sequence of Haematococcus lacustris strain NIES-144.</title>
        <authorList>
            <person name="Morimoto D."/>
            <person name="Nakagawa S."/>
            <person name="Yoshida T."/>
            <person name="Sawayama S."/>
        </authorList>
    </citation>
    <scope>NUCLEOTIDE SEQUENCE [LARGE SCALE GENOMIC DNA]</scope>
    <source>
        <strain evidence="2 3">NIES-144</strain>
    </source>
</reference>
<keyword evidence="3" id="KW-1185">Reference proteome</keyword>
<gene>
    <name evidence="2" type="ORF">HaLaN_30571</name>
</gene>
<protein>
    <submittedName>
        <fullName evidence="2">Protein kinase domain-containing protein</fullName>
    </submittedName>
</protein>
<name>A0A6A0AF43_HAELA</name>
<evidence type="ECO:0000256" key="1">
    <source>
        <dbReference type="SAM" id="MobiDB-lite"/>
    </source>
</evidence>
<proteinExistence type="predicted"/>
<dbReference type="InterPro" id="IPR011009">
    <property type="entry name" value="Kinase-like_dom_sf"/>
</dbReference>
<accession>A0A6A0AF43</accession>
<feature type="compositionally biased region" description="Polar residues" evidence="1">
    <location>
        <begin position="12"/>
        <end position="27"/>
    </location>
</feature>
<dbReference type="Proteomes" id="UP000485058">
    <property type="component" value="Unassembled WGS sequence"/>
</dbReference>
<sequence length="118" mass="12430">MAVHSVALVPSSGGSAYQASRRGSSAAHQAHEAHDVSPDCMALLRSMLQRDPDKRLSLAGIMATPWFSVLLPEASHQAWCLCLNAAVMPSLTACPAPPSFLFTQGCWWPPCAVGAASL</sequence>
<feature type="region of interest" description="Disordered" evidence="1">
    <location>
        <begin position="1"/>
        <end position="34"/>
    </location>
</feature>
<evidence type="ECO:0000313" key="3">
    <source>
        <dbReference type="Proteomes" id="UP000485058"/>
    </source>
</evidence>
<keyword evidence="2" id="KW-0808">Transferase</keyword>
<evidence type="ECO:0000313" key="2">
    <source>
        <dbReference type="EMBL" id="GFH31510.1"/>
    </source>
</evidence>
<dbReference type="AlphaFoldDB" id="A0A6A0AF43"/>
<dbReference type="GO" id="GO:0016301">
    <property type="term" value="F:kinase activity"/>
    <property type="evidence" value="ECO:0007669"/>
    <property type="project" value="UniProtKB-KW"/>
</dbReference>